<gene>
    <name evidence="2" type="ordered locus">HRM2_09930</name>
</gene>
<dbReference type="HOGENOM" id="CLU_1064456_0_0_7"/>
<evidence type="ECO:0008006" key="4">
    <source>
        <dbReference type="Google" id="ProtNLM"/>
    </source>
</evidence>
<evidence type="ECO:0000256" key="1">
    <source>
        <dbReference type="SAM" id="MobiDB-lite"/>
    </source>
</evidence>
<evidence type="ECO:0000313" key="3">
    <source>
        <dbReference type="Proteomes" id="UP000000442"/>
    </source>
</evidence>
<dbReference type="EMBL" id="CP001087">
    <property type="protein sequence ID" value="ACN14105.1"/>
    <property type="molecule type" value="Genomic_DNA"/>
</dbReference>
<dbReference type="OrthoDB" id="5415998at2"/>
<dbReference type="AlphaFoldDB" id="C0QL19"/>
<feature type="region of interest" description="Disordered" evidence="1">
    <location>
        <begin position="1"/>
        <end position="34"/>
    </location>
</feature>
<sequence>MNTISSLSRPPAVYGNGNGSMEQTGAKSYEQKAVNASRSQNLDLSLKTREGDQVTINVASFSELDAFTYDQTGQMANGGASSTSAYSSRTMTLETGSSFTFSVNGDLSDQELDDIEQLLGSLDNVLGKMVSGDMGGAVETALGMTDYDTVASYSADLSMERSYTLETAVSREVYAGSQGVTPAMSLPDSSQIEKYVEKMMGLMEEAGEETQKKSRQPVDQLFTEHLKSFNRSVLNSDQGSDKTDALKYEMITDFRQRMQRL</sequence>
<keyword evidence="3" id="KW-1185">Reference proteome</keyword>
<protein>
    <recommendedName>
        <fullName evidence="4">DUF5610 domain-containing protein</fullName>
    </recommendedName>
</protein>
<dbReference type="Proteomes" id="UP000000442">
    <property type="component" value="Chromosome"/>
</dbReference>
<dbReference type="STRING" id="177437.HRM2_09930"/>
<evidence type="ECO:0000313" key="2">
    <source>
        <dbReference type="EMBL" id="ACN14105.1"/>
    </source>
</evidence>
<dbReference type="eggNOG" id="ENOG5032UE0">
    <property type="taxonomic scope" value="Bacteria"/>
</dbReference>
<reference evidence="2 3" key="1">
    <citation type="journal article" date="2009" name="Environ. Microbiol.">
        <title>Genome sequence of Desulfobacterium autotrophicum HRM2, a marine sulfate reducer oxidizing organic carbon completely to carbon dioxide.</title>
        <authorList>
            <person name="Strittmatter A.W."/>
            <person name="Liesegang H."/>
            <person name="Rabus R."/>
            <person name="Decker I."/>
            <person name="Amann J."/>
            <person name="Andres S."/>
            <person name="Henne A."/>
            <person name="Fricke W.F."/>
            <person name="Martinez-Arias R."/>
            <person name="Bartels D."/>
            <person name="Goesmann A."/>
            <person name="Krause L."/>
            <person name="Puehler A."/>
            <person name="Klenk H.P."/>
            <person name="Richter M."/>
            <person name="Schuler M."/>
            <person name="Gloeckner F.O."/>
            <person name="Meyerdierks A."/>
            <person name="Gottschalk G."/>
            <person name="Amann R."/>
        </authorList>
    </citation>
    <scope>NUCLEOTIDE SEQUENCE [LARGE SCALE GENOMIC DNA]</scope>
    <source>
        <strain evidence="3">ATCC 43914 / DSM 3382 / HRM2</strain>
    </source>
</reference>
<proteinExistence type="predicted"/>
<name>C0QL19_DESAH</name>
<dbReference type="KEGG" id="dat:HRM2_09930"/>
<organism evidence="2 3">
    <name type="scientific">Desulforapulum autotrophicum (strain ATCC 43914 / DSM 3382 / VKM B-1955 / HRM2)</name>
    <name type="common">Desulfobacterium autotrophicum</name>
    <dbReference type="NCBI Taxonomy" id="177437"/>
    <lineage>
        <taxon>Bacteria</taxon>
        <taxon>Pseudomonadati</taxon>
        <taxon>Thermodesulfobacteriota</taxon>
        <taxon>Desulfobacteria</taxon>
        <taxon>Desulfobacterales</taxon>
        <taxon>Desulfobacteraceae</taxon>
        <taxon>Desulforapulum</taxon>
    </lineage>
</organism>
<dbReference type="RefSeq" id="WP_015902894.1">
    <property type="nucleotide sequence ID" value="NC_012108.1"/>
</dbReference>
<accession>C0QL19</accession>